<dbReference type="Pfam" id="PF22945">
    <property type="entry name" value="LEM-3_GIY-YIG"/>
    <property type="match status" value="1"/>
</dbReference>
<dbReference type="InterPro" id="IPR000305">
    <property type="entry name" value="GIY-YIG_endonuc"/>
</dbReference>
<proteinExistence type="predicted"/>
<evidence type="ECO:0000259" key="1">
    <source>
        <dbReference type="PROSITE" id="PS50164"/>
    </source>
</evidence>
<comment type="caution">
    <text evidence="2">The sequence shown here is derived from an EMBL/GenBank/DDBJ whole genome shotgun (WGS) entry which is preliminary data.</text>
</comment>
<dbReference type="RefSeq" id="WP_376862235.1">
    <property type="nucleotide sequence ID" value="NZ_JBHSLA010000015.1"/>
</dbReference>
<dbReference type="Gene3D" id="3.90.930.1">
    <property type="match status" value="1"/>
</dbReference>
<dbReference type="SUPFAM" id="SSF82771">
    <property type="entry name" value="GIY-YIG endonuclease"/>
    <property type="match status" value="1"/>
</dbReference>
<dbReference type="CDD" id="cd10440">
    <property type="entry name" value="GIY-YIG_COG3680"/>
    <property type="match status" value="1"/>
</dbReference>
<dbReference type="InterPro" id="IPR035901">
    <property type="entry name" value="GIY-YIG_endonuc_sf"/>
</dbReference>
<evidence type="ECO:0000313" key="2">
    <source>
        <dbReference type="EMBL" id="MFC5196625.1"/>
    </source>
</evidence>
<sequence>MNKKEYYVYALIDPRNNEYFYIGKGKGKRYNSHLNEKLKNVKNIQKFSRIKEIEAENLRVKIEILFPYLTERNALDLEKIIIYKIGRESFKEGPLLNFVPGGVWSPGEGIFYESKPNINFNISVLDFVAQEKFHSIKKTSTIVHLDEINPKYFIYKYDLNGILISIDSIVCFFKDKNTIELFFEMNNEDLPIYFGGNIYSKKPILDFYFSKSLMSLNQHIFEPQFLKKLDIKLKNKNDFTLELKQKGFSRIKVKYEKLKLKIETFYPNNIIQNKKYIKNGNPFGKWFEYYENGELKCITEYYSNGELFSRENYSKKGLLQFKNECFKSGRIKKTWSYYSNGLLNWFTEHSEDWKMVLKEFYYPNGELEYSYNNFKENIEYTYFNENGKLIEEFISDRGYIKYNLNKDIISISNTKHMTFVDPFKILTINQTKRMNDKMNEEEKRKSDEDWELYNNYLNNNNHN</sequence>
<reference evidence="3" key="1">
    <citation type="journal article" date="2019" name="Int. J. Syst. Evol. Microbiol.">
        <title>The Global Catalogue of Microorganisms (GCM) 10K type strain sequencing project: providing services to taxonomists for standard genome sequencing and annotation.</title>
        <authorList>
            <consortium name="The Broad Institute Genomics Platform"/>
            <consortium name="The Broad Institute Genome Sequencing Center for Infectious Disease"/>
            <person name="Wu L."/>
            <person name="Ma J."/>
        </authorList>
    </citation>
    <scope>NUCLEOTIDE SEQUENCE [LARGE SCALE GENOMIC DNA]</scope>
    <source>
        <strain evidence="3">JCM 17978</strain>
    </source>
</reference>
<gene>
    <name evidence="2" type="ORF">ACFPH8_14905</name>
</gene>
<organism evidence="2 3">
    <name type="scientific">Bizionia hallyeonensis</name>
    <dbReference type="NCBI Taxonomy" id="1123757"/>
    <lineage>
        <taxon>Bacteria</taxon>
        <taxon>Pseudomonadati</taxon>
        <taxon>Bacteroidota</taxon>
        <taxon>Flavobacteriia</taxon>
        <taxon>Flavobacteriales</taxon>
        <taxon>Flavobacteriaceae</taxon>
        <taxon>Bizionia</taxon>
    </lineage>
</organism>
<dbReference type="EMBL" id="JBHSLA010000015">
    <property type="protein sequence ID" value="MFC5196625.1"/>
    <property type="molecule type" value="Genomic_DNA"/>
</dbReference>
<dbReference type="Proteomes" id="UP001596162">
    <property type="component" value="Unassembled WGS sequence"/>
</dbReference>
<feature type="domain" description="GIY-YIG" evidence="1">
    <location>
        <begin position="4"/>
        <end position="93"/>
    </location>
</feature>
<accession>A0ABW0CAJ1</accession>
<name>A0ABW0CAJ1_9FLAO</name>
<keyword evidence="3" id="KW-1185">Reference proteome</keyword>
<protein>
    <recommendedName>
        <fullName evidence="1">GIY-YIG domain-containing protein</fullName>
    </recommendedName>
</protein>
<evidence type="ECO:0000313" key="3">
    <source>
        <dbReference type="Proteomes" id="UP001596162"/>
    </source>
</evidence>
<dbReference type="PROSITE" id="PS50164">
    <property type="entry name" value="GIY_YIG"/>
    <property type="match status" value="1"/>
</dbReference>